<proteinExistence type="predicted"/>
<dbReference type="Pfam" id="PF13374">
    <property type="entry name" value="TPR_10"/>
    <property type="match status" value="1"/>
</dbReference>
<dbReference type="Gene3D" id="1.25.40.10">
    <property type="entry name" value="Tetratricopeptide repeat domain"/>
    <property type="match status" value="2"/>
</dbReference>
<dbReference type="GeneID" id="81369660"/>
<dbReference type="Pfam" id="PF07721">
    <property type="entry name" value="TPR_4"/>
    <property type="match status" value="1"/>
</dbReference>
<reference evidence="1" key="1">
    <citation type="submission" date="2022-12" db="EMBL/GenBank/DDBJ databases">
        <authorList>
            <person name="Petersen C."/>
        </authorList>
    </citation>
    <scope>NUCLEOTIDE SEQUENCE</scope>
    <source>
        <strain evidence="1">IBT 29677</strain>
    </source>
</reference>
<dbReference type="PANTHER" id="PTHR46082">
    <property type="entry name" value="ATP/GTP-BINDING PROTEIN-RELATED"/>
    <property type="match status" value="1"/>
</dbReference>
<dbReference type="RefSeq" id="XP_056489982.1">
    <property type="nucleotide sequence ID" value="XM_056630680.1"/>
</dbReference>
<dbReference type="EMBL" id="JAPZBU010000006">
    <property type="protein sequence ID" value="KAJ5397930.1"/>
    <property type="molecule type" value="Genomic_DNA"/>
</dbReference>
<dbReference type="GO" id="GO:0042802">
    <property type="term" value="F:identical protein binding"/>
    <property type="evidence" value="ECO:0007669"/>
    <property type="project" value="InterPro"/>
</dbReference>
<evidence type="ECO:0008006" key="3">
    <source>
        <dbReference type="Google" id="ProtNLM"/>
    </source>
</evidence>
<evidence type="ECO:0000313" key="2">
    <source>
        <dbReference type="Proteomes" id="UP001147747"/>
    </source>
</evidence>
<dbReference type="AlphaFoldDB" id="A0A9W9W3H6"/>
<dbReference type="SUPFAM" id="SSF48452">
    <property type="entry name" value="TPR-like"/>
    <property type="match status" value="1"/>
</dbReference>
<organism evidence="1 2">
    <name type="scientific">Penicillium cosmopolitanum</name>
    <dbReference type="NCBI Taxonomy" id="1131564"/>
    <lineage>
        <taxon>Eukaryota</taxon>
        <taxon>Fungi</taxon>
        <taxon>Dikarya</taxon>
        <taxon>Ascomycota</taxon>
        <taxon>Pezizomycotina</taxon>
        <taxon>Eurotiomycetes</taxon>
        <taxon>Eurotiomycetidae</taxon>
        <taxon>Eurotiales</taxon>
        <taxon>Aspergillaceae</taxon>
        <taxon>Penicillium</taxon>
    </lineage>
</organism>
<evidence type="ECO:0000313" key="1">
    <source>
        <dbReference type="EMBL" id="KAJ5397930.1"/>
    </source>
</evidence>
<dbReference type="Pfam" id="PF13424">
    <property type="entry name" value="TPR_12"/>
    <property type="match status" value="1"/>
</dbReference>
<dbReference type="InterPro" id="IPR053137">
    <property type="entry name" value="NLR-like"/>
</dbReference>
<dbReference type="OrthoDB" id="626167at2759"/>
<comment type="caution">
    <text evidence="1">The sequence shown here is derived from an EMBL/GenBank/DDBJ whole genome shotgun (WGS) entry which is preliminary data.</text>
</comment>
<dbReference type="InterPro" id="IPR011990">
    <property type="entry name" value="TPR-like_helical_dom_sf"/>
</dbReference>
<sequence>MGRYEEAETIAEEVLNLRSKSHGADDPETLSVKHDLGVIYSSWGNLEKAETVFTQILDTMHHSGNDELELRCKGGLANLYQRQGQLDKAEMMSQLARIYEKKRQTEASEFLLREVTVGMNAELGPTHSDTFLYKEKLALVMKSNGRLDEAREVIEECWKTALQAFGPDHGQTKKALGLLNEWQEGV</sequence>
<dbReference type="PANTHER" id="PTHR46082:SF6">
    <property type="entry name" value="AAA+ ATPASE DOMAIN-CONTAINING PROTEIN-RELATED"/>
    <property type="match status" value="1"/>
</dbReference>
<name>A0A9W9W3H6_9EURO</name>
<accession>A0A9W9W3H6</accession>
<dbReference type="Proteomes" id="UP001147747">
    <property type="component" value="Unassembled WGS sequence"/>
</dbReference>
<protein>
    <recommendedName>
        <fullName evidence="3">MalT-like TPR region domain-containing protein</fullName>
    </recommendedName>
</protein>
<reference evidence="1" key="2">
    <citation type="journal article" date="2023" name="IMA Fungus">
        <title>Comparative genomic study of the Penicillium genus elucidates a diverse pangenome and 15 lateral gene transfer events.</title>
        <authorList>
            <person name="Petersen C."/>
            <person name="Sorensen T."/>
            <person name="Nielsen M.R."/>
            <person name="Sondergaard T.E."/>
            <person name="Sorensen J.L."/>
            <person name="Fitzpatrick D.A."/>
            <person name="Frisvad J.C."/>
            <person name="Nielsen K.L."/>
        </authorList>
    </citation>
    <scope>NUCLEOTIDE SEQUENCE</scope>
    <source>
        <strain evidence="1">IBT 29677</strain>
    </source>
</reference>
<gene>
    <name evidence="1" type="ORF">N7509_006043</name>
</gene>
<dbReference type="InterPro" id="IPR011717">
    <property type="entry name" value="TPR-4"/>
</dbReference>
<keyword evidence="2" id="KW-1185">Reference proteome</keyword>